<gene>
    <name evidence="9" type="ORF">BG011_009413</name>
</gene>
<dbReference type="PANTHER" id="PTHR20855">
    <property type="entry name" value="ADIPOR/PROGESTIN RECEPTOR-RELATED"/>
    <property type="match status" value="1"/>
</dbReference>
<keyword evidence="4 8" id="KW-1133">Transmembrane helix</keyword>
<dbReference type="AlphaFoldDB" id="A0A9P6QBI2"/>
<evidence type="ECO:0000313" key="10">
    <source>
        <dbReference type="Proteomes" id="UP000726737"/>
    </source>
</evidence>
<dbReference type="InterPro" id="IPR004254">
    <property type="entry name" value="AdipoR/HlyIII-related"/>
</dbReference>
<feature type="binding site" evidence="6">
    <location>
        <position position="215"/>
    </location>
    <ligand>
        <name>Zn(2+)</name>
        <dbReference type="ChEBI" id="CHEBI:29105"/>
    </ligand>
</feature>
<evidence type="ECO:0000256" key="8">
    <source>
        <dbReference type="SAM" id="Phobius"/>
    </source>
</evidence>
<evidence type="ECO:0000256" key="7">
    <source>
        <dbReference type="SAM" id="MobiDB-lite"/>
    </source>
</evidence>
<feature type="transmembrane region" description="Helical" evidence="8">
    <location>
        <begin position="217"/>
        <end position="240"/>
    </location>
</feature>
<dbReference type="EMBL" id="JAAAJA010000084">
    <property type="protein sequence ID" value="KAG0263016.1"/>
    <property type="molecule type" value="Genomic_DNA"/>
</dbReference>
<evidence type="ECO:0000256" key="5">
    <source>
        <dbReference type="ARBA" id="ARBA00023136"/>
    </source>
</evidence>
<keyword evidence="5 8" id="KW-0472">Membrane</keyword>
<dbReference type="GO" id="GO:0006882">
    <property type="term" value="P:intracellular zinc ion homeostasis"/>
    <property type="evidence" value="ECO:0007669"/>
    <property type="project" value="TreeGrafter"/>
</dbReference>
<feature type="binding site" evidence="6">
    <location>
        <position position="219"/>
    </location>
    <ligand>
        <name>Zn(2+)</name>
        <dbReference type="ChEBI" id="CHEBI:29105"/>
    </ligand>
</feature>
<comment type="subcellular location">
    <subcellularLocation>
        <location evidence="1">Membrane</location>
        <topology evidence="1">Multi-pass membrane protein</topology>
    </subcellularLocation>
</comment>
<dbReference type="GO" id="GO:0046872">
    <property type="term" value="F:metal ion binding"/>
    <property type="evidence" value="ECO:0007669"/>
    <property type="project" value="UniProtKB-KW"/>
</dbReference>
<evidence type="ECO:0000256" key="6">
    <source>
        <dbReference type="PIRSR" id="PIRSR604254-1"/>
    </source>
</evidence>
<sequence>MASSASTTAHEVHPHTQDQTNPSPIYAIKPAGDAIDPQDGGSSSITDDLSAISSEDDAVKGYLCDWADLPRWMQDNPAIWTGYRRPTFSYKKCIASLGFLHNESGFYCHKTWQLIYLTLITIFGVATIVAVIRPEFRTPHYRWIRSYLFLALGLCGVFPVIHGIILYGIPLAQKAVSLNYMICMGSSYVVGALMYASRTPERLFPGKMDHFGASHQIFHFLVLVGCLSHFLGVTKAMAFWHDANHTCAIPIAQMRIDYLT</sequence>
<feature type="transmembrane region" description="Helical" evidence="8">
    <location>
        <begin position="114"/>
        <end position="132"/>
    </location>
</feature>
<protein>
    <submittedName>
        <fullName evidence="9">Uncharacterized protein</fullName>
    </submittedName>
</protein>
<dbReference type="GO" id="GO:0016020">
    <property type="term" value="C:membrane"/>
    <property type="evidence" value="ECO:0007669"/>
    <property type="project" value="UniProtKB-SubCell"/>
</dbReference>
<evidence type="ECO:0000256" key="1">
    <source>
        <dbReference type="ARBA" id="ARBA00004141"/>
    </source>
</evidence>
<dbReference type="OrthoDB" id="529367at2759"/>
<evidence type="ECO:0000256" key="4">
    <source>
        <dbReference type="ARBA" id="ARBA00022989"/>
    </source>
</evidence>
<comment type="caution">
    <text evidence="9">The sequence shown here is derived from an EMBL/GenBank/DDBJ whole genome shotgun (WGS) entry which is preliminary data.</text>
</comment>
<organism evidence="9 10">
    <name type="scientific">Mortierella polycephala</name>
    <dbReference type="NCBI Taxonomy" id="41804"/>
    <lineage>
        <taxon>Eukaryota</taxon>
        <taxon>Fungi</taxon>
        <taxon>Fungi incertae sedis</taxon>
        <taxon>Mucoromycota</taxon>
        <taxon>Mortierellomycotina</taxon>
        <taxon>Mortierellomycetes</taxon>
        <taxon>Mortierellales</taxon>
        <taxon>Mortierellaceae</taxon>
        <taxon>Mortierella</taxon>
    </lineage>
</organism>
<comment type="similarity">
    <text evidence="2">Belongs to the ADIPOR family.</text>
</comment>
<feature type="transmembrane region" description="Helical" evidence="8">
    <location>
        <begin position="144"/>
        <end position="169"/>
    </location>
</feature>
<evidence type="ECO:0000256" key="2">
    <source>
        <dbReference type="ARBA" id="ARBA00007018"/>
    </source>
</evidence>
<evidence type="ECO:0000256" key="3">
    <source>
        <dbReference type="ARBA" id="ARBA00022692"/>
    </source>
</evidence>
<dbReference type="Proteomes" id="UP000726737">
    <property type="component" value="Unassembled WGS sequence"/>
</dbReference>
<reference evidence="9" key="1">
    <citation type="journal article" date="2020" name="Fungal Divers.">
        <title>Resolving the Mortierellaceae phylogeny through synthesis of multi-gene phylogenetics and phylogenomics.</title>
        <authorList>
            <person name="Vandepol N."/>
            <person name="Liber J."/>
            <person name="Desiro A."/>
            <person name="Na H."/>
            <person name="Kennedy M."/>
            <person name="Barry K."/>
            <person name="Grigoriev I.V."/>
            <person name="Miller A.N."/>
            <person name="O'Donnell K."/>
            <person name="Stajich J.E."/>
            <person name="Bonito G."/>
        </authorList>
    </citation>
    <scope>NUCLEOTIDE SEQUENCE</scope>
    <source>
        <strain evidence="9">KOD948</strain>
    </source>
</reference>
<proteinExistence type="inferred from homology"/>
<keyword evidence="3 8" id="KW-0812">Transmembrane</keyword>
<dbReference type="Pfam" id="PF03006">
    <property type="entry name" value="HlyIII"/>
    <property type="match status" value="1"/>
</dbReference>
<keyword evidence="6" id="KW-0479">Metal-binding</keyword>
<keyword evidence="6" id="KW-0862">Zinc</keyword>
<keyword evidence="10" id="KW-1185">Reference proteome</keyword>
<feature type="transmembrane region" description="Helical" evidence="8">
    <location>
        <begin position="175"/>
        <end position="196"/>
    </location>
</feature>
<feature type="region of interest" description="Disordered" evidence="7">
    <location>
        <begin position="1"/>
        <end position="47"/>
    </location>
</feature>
<dbReference type="GO" id="GO:0038023">
    <property type="term" value="F:signaling receptor activity"/>
    <property type="evidence" value="ECO:0007669"/>
    <property type="project" value="TreeGrafter"/>
</dbReference>
<evidence type="ECO:0000313" key="9">
    <source>
        <dbReference type="EMBL" id="KAG0263016.1"/>
    </source>
</evidence>
<accession>A0A9P6QBI2</accession>
<name>A0A9P6QBI2_9FUNG</name>
<dbReference type="PANTHER" id="PTHR20855:SF52">
    <property type="entry name" value="ADIPONECTIN RECEPTOR PROTEIN"/>
    <property type="match status" value="1"/>
</dbReference>